<dbReference type="GO" id="GO:0010521">
    <property type="term" value="F:telomerase inhibitor activity"/>
    <property type="evidence" value="ECO:0007669"/>
    <property type="project" value="TreeGrafter"/>
</dbReference>
<keyword evidence="5" id="KW-0812">Transmembrane</keyword>
<dbReference type="CDD" id="cd04497">
    <property type="entry name" value="hPOT1_OB1_like"/>
    <property type="match status" value="1"/>
</dbReference>
<dbReference type="GO" id="GO:0032210">
    <property type="term" value="P:regulation of telomere maintenance via telomerase"/>
    <property type="evidence" value="ECO:0007669"/>
    <property type="project" value="TreeGrafter"/>
</dbReference>
<feature type="domain" description="Telomeric single stranded DNA binding POT1/Cdc13" evidence="6">
    <location>
        <begin position="9"/>
        <end position="144"/>
    </location>
</feature>
<keyword evidence="2" id="KW-0158">Chromosome</keyword>
<sequence length="358" mass="39889">MARGDDYRFLLVVDAFSSVNQRVNLIGVIIDYGIPKPTKGTDWFCSMRVVDESHNSRGLSVNFFGETNEKLPLVESSGDIIQLSNAVIKVHHKEIYALFNKKFSSFALYEGKNGETFTPYQASLRFCPGEQDKTHINGLRKWLDSFQLDIASRDSVSLREIKKGGRADLICMILHVYEVTTNEWMVFVWDGTDASRLQIQANMGDEKENPLPWGLSTPWCCCLLVYLRLNAYAVVVMGSIAEMEGFWVGLDGPLSTDIFGSFICSLAGYWPAVLIFFPSLLALPSSMLLLLLNWRRQCSSAVFPSSLGSVDGADLGSVHIVVGCYWKFGAEDVGVGKSYFRLAASDIYLSDAAMPRME</sequence>
<evidence type="ECO:0000313" key="7">
    <source>
        <dbReference type="EMBL" id="GMH20954.1"/>
    </source>
</evidence>
<reference evidence="7" key="1">
    <citation type="submission" date="2023-05" db="EMBL/GenBank/DDBJ databases">
        <title>Nepenthes gracilis genome sequencing.</title>
        <authorList>
            <person name="Fukushima K."/>
        </authorList>
    </citation>
    <scope>NUCLEOTIDE SEQUENCE</scope>
    <source>
        <strain evidence="7">SING2019-196</strain>
    </source>
</reference>
<comment type="subcellular location">
    <subcellularLocation>
        <location evidence="1">Chromosome</location>
        <location evidence="1">Telomere</location>
    </subcellularLocation>
</comment>
<proteinExistence type="predicted"/>
<evidence type="ECO:0000256" key="5">
    <source>
        <dbReference type="SAM" id="Phobius"/>
    </source>
</evidence>
<evidence type="ECO:0000256" key="1">
    <source>
        <dbReference type="ARBA" id="ARBA00004574"/>
    </source>
</evidence>
<dbReference type="EMBL" id="BSYO01000022">
    <property type="protein sequence ID" value="GMH20954.1"/>
    <property type="molecule type" value="Genomic_DNA"/>
</dbReference>
<dbReference type="GO" id="GO:0016233">
    <property type="term" value="P:telomere capping"/>
    <property type="evidence" value="ECO:0007669"/>
    <property type="project" value="TreeGrafter"/>
</dbReference>
<keyword evidence="5" id="KW-0472">Membrane</keyword>
<keyword evidence="3" id="KW-0779">Telomere</keyword>
<dbReference type="Proteomes" id="UP001279734">
    <property type="component" value="Unassembled WGS sequence"/>
</dbReference>
<gene>
    <name evidence="7" type="ORF">Nepgr_022796</name>
</gene>
<keyword evidence="5" id="KW-1133">Transmembrane helix</keyword>
<evidence type="ECO:0000256" key="4">
    <source>
        <dbReference type="ARBA" id="ARBA00023125"/>
    </source>
</evidence>
<dbReference type="Gene3D" id="2.40.50.140">
    <property type="entry name" value="Nucleic acid-binding proteins"/>
    <property type="match status" value="2"/>
</dbReference>
<dbReference type="InterPro" id="IPR028389">
    <property type="entry name" value="POT1"/>
</dbReference>
<protein>
    <recommendedName>
        <fullName evidence="6">Telomeric single stranded DNA binding POT1/Cdc13 domain-containing protein</fullName>
    </recommendedName>
</protein>
<dbReference type="SUPFAM" id="SSF50249">
    <property type="entry name" value="Nucleic acid-binding proteins"/>
    <property type="match status" value="2"/>
</dbReference>
<dbReference type="SMART" id="SM00976">
    <property type="entry name" value="Telo_bind"/>
    <property type="match status" value="1"/>
</dbReference>
<dbReference type="Pfam" id="PF02765">
    <property type="entry name" value="POT1"/>
    <property type="match status" value="1"/>
</dbReference>
<keyword evidence="8" id="KW-1185">Reference proteome</keyword>
<name>A0AAD3XYF5_NEPGR</name>
<evidence type="ECO:0000256" key="2">
    <source>
        <dbReference type="ARBA" id="ARBA00022454"/>
    </source>
</evidence>
<feature type="transmembrane region" description="Helical" evidence="5">
    <location>
        <begin position="269"/>
        <end position="292"/>
    </location>
</feature>
<keyword evidence="4" id="KW-0238">DNA-binding</keyword>
<dbReference type="InterPro" id="IPR012340">
    <property type="entry name" value="NA-bd_OB-fold"/>
</dbReference>
<dbReference type="PANTHER" id="PTHR14513:SF0">
    <property type="entry name" value="PROTECTION OF TELOMERES PROTEIN 1"/>
    <property type="match status" value="1"/>
</dbReference>
<dbReference type="GO" id="GO:0000783">
    <property type="term" value="C:nuclear telomere cap complex"/>
    <property type="evidence" value="ECO:0007669"/>
    <property type="project" value="TreeGrafter"/>
</dbReference>
<organism evidence="7 8">
    <name type="scientific">Nepenthes gracilis</name>
    <name type="common">Slender pitcher plant</name>
    <dbReference type="NCBI Taxonomy" id="150966"/>
    <lineage>
        <taxon>Eukaryota</taxon>
        <taxon>Viridiplantae</taxon>
        <taxon>Streptophyta</taxon>
        <taxon>Embryophyta</taxon>
        <taxon>Tracheophyta</taxon>
        <taxon>Spermatophyta</taxon>
        <taxon>Magnoliopsida</taxon>
        <taxon>eudicotyledons</taxon>
        <taxon>Gunneridae</taxon>
        <taxon>Pentapetalae</taxon>
        <taxon>Caryophyllales</taxon>
        <taxon>Nepenthaceae</taxon>
        <taxon>Nepenthes</taxon>
    </lineage>
</organism>
<evidence type="ECO:0000313" key="8">
    <source>
        <dbReference type="Proteomes" id="UP001279734"/>
    </source>
</evidence>
<evidence type="ECO:0000256" key="3">
    <source>
        <dbReference type="ARBA" id="ARBA00022895"/>
    </source>
</evidence>
<comment type="caution">
    <text evidence="7">The sequence shown here is derived from an EMBL/GenBank/DDBJ whole genome shotgun (WGS) entry which is preliminary data.</text>
</comment>
<dbReference type="PANTHER" id="PTHR14513">
    <property type="entry name" value="PROTECTION OF TELOMERES 1"/>
    <property type="match status" value="1"/>
</dbReference>
<dbReference type="InterPro" id="IPR011564">
    <property type="entry name" value="Telomer_end-bd_POT1/Cdc13"/>
</dbReference>
<dbReference type="AlphaFoldDB" id="A0AAD3XYF5"/>
<accession>A0AAD3XYF5</accession>
<evidence type="ECO:0000259" key="6">
    <source>
        <dbReference type="SMART" id="SM00976"/>
    </source>
</evidence>
<dbReference type="GO" id="GO:0098505">
    <property type="term" value="F:G-rich strand telomeric DNA binding"/>
    <property type="evidence" value="ECO:0007669"/>
    <property type="project" value="TreeGrafter"/>
</dbReference>